<dbReference type="KEGG" id="amuc:Pan181_13930"/>
<evidence type="ECO:0000259" key="1">
    <source>
        <dbReference type="Pfam" id="PF00542"/>
    </source>
</evidence>
<dbReference type="OrthoDB" id="214992at2"/>
<dbReference type="GO" id="GO:0003735">
    <property type="term" value="F:structural constituent of ribosome"/>
    <property type="evidence" value="ECO:0007669"/>
    <property type="project" value="InterPro"/>
</dbReference>
<dbReference type="Proteomes" id="UP000315750">
    <property type="component" value="Chromosome"/>
</dbReference>
<protein>
    <submittedName>
        <fullName evidence="2">50S ribosomal protein L7/L12</fullName>
    </submittedName>
</protein>
<organism evidence="2 3">
    <name type="scientific">Aeoliella mucimassa</name>
    <dbReference type="NCBI Taxonomy" id="2527972"/>
    <lineage>
        <taxon>Bacteria</taxon>
        <taxon>Pseudomonadati</taxon>
        <taxon>Planctomycetota</taxon>
        <taxon>Planctomycetia</taxon>
        <taxon>Pirellulales</taxon>
        <taxon>Lacipirellulaceae</taxon>
        <taxon>Aeoliella</taxon>
    </lineage>
</organism>
<keyword evidence="2" id="KW-0689">Ribosomal protein</keyword>
<gene>
    <name evidence="2" type="ORF">Pan181_13930</name>
</gene>
<dbReference type="GO" id="GO:0006412">
    <property type="term" value="P:translation"/>
    <property type="evidence" value="ECO:0007669"/>
    <property type="project" value="InterPro"/>
</dbReference>
<dbReference type="EMBL" id="CP036278">
    <property type="protein sequence ID" value="QDU55207.1"/>
    <property type="molecule type" value="Genomic_DNA"/>
</dbReference>
<keyword evidence="3" id="KW-1185">Reference proteome</keyword>
<dbReference type="Pfam" id="PF00542">
    <property type="entry name" value="Ribosomal_L12"/>
    <property type="match status" value="1"/>
</dbReference>
<keyword evidence="2" id="KW-0687">Ribonucleoprotein</keyword>
<sequence length="84" mass="9045">MPLTDETRDQITECLFAGRKIEAIKLYRDATGTGLKEAKDFVDTLSASLREEYPEKMPAEGSGCGAAVLVCAGLATASLYSWLV</sequence>
<reference evidence="2 3" key="1">
    <citation type="submission" date="2019-02" db="EMBL/GenBank/DDBJ databases">
        <title>Deep-cultivation of Planctomycetes and their phenomic and genomic characterization uncovers novel biology.</title>
        <authorList>
            <person name="Wiegand S."/>
            <person name="Jogler M."/>
            <person name="Boedeker C."/>
            <person name="Pinto D."/>
            <person name="Vollmers J."/>
            <person name="Rivas-Marin E."/>
            <person name="Kohn T."/>
            <person name="Peeters S.H."/>
            <person name="Heuer A."/>
            <person name="Rast P."/>
            <person name="Oberbeckmann S."/>
            <person name="Bunk B."/>
            <person name="Jeske O."/>
            <person name="Meyerdierks A."/>
            <person name="Storesund J.E."/>
            <person name="Kallscheuer N."/>
            <person name="Luecker S."/>
            <person name="Lage O.M."/>
            <person name="Pohl T."/>
            <person name="Merkel B.J."/>
            <person name="Hornburger P."/>
            <person name="Mueller R.-W."/>
            <person name="Bruemmer F."/>
            <person name="Labrenz M."/>
            <person name="Spormann A.M."/>
            <person name="Op den Camp H."/>
            <person name="Overmann J."/>
            <person name="Amann R."/>
            <person name="Jetten M.S.M."/>
            <person name="Mascher T."/>
            <person name="Medema M.H."/>
            <person name="Devos D.P."/>
            <person name="Kaster A.-K."/>
            <person name="Ovreas L."/>
            <person name="Rohde M."/>
            <person name="Galperin M.Y."/>
            <person name="Jogler C."/>
        </authorList>
    </citation>
    <scope>NUCLEOTIDE SEQUENCE [LARGE SCALE GENOMIC DNA]</scope>
    <source>
        <strain evidence="2 3">Pan181</strain>
    </source>
</reference>
<proteinExistence type="predicted"/>
<dbReference type="InterPro" id="IPR014719">
    <property type="entry name" value="Ribosomal_bL12_C/ClpS-like"/>
</dbReference>
<feature type="domain" description="Large ribosomal subunit protein bL12 C-terminal" evidence="1">
    <location>
        <begin position="18"/>
        <end position="55"/>
    </location>
</feature>
<dbReference type="SUPFAM" id="SSF54736">
    <property type="entry name" value="ClpS-like"/>
    <property type="match status" value="1"/>
</dbReference>
<name>A0A518AKE2_9BACT</name>
<evidence type="ECO:0000313" key="3">
    <source>
        <dbReference type="Proteomes" id="UP000315750"/>
    </source>
</evidence>
<dbReference type="AlphaFoldDB" id="A0A518AKE2"/>
<dbReference type="GO" id="GO:0005840">
    <property type="term" value="C:ribosome"/>
    <property type="evidence" value="ECO:0007669"/>
    <property type="project" value="UniProtKB-KW"/>
</dbReference>
<evidence type="ECO:0000313" key="2">
    <source>
        <dbReference type="EMBL" id="QDU55207.1"/>
    </source>
</evidence>
<dbReference type="RefSeq" id="WP_145246091.1">
    <property type="nucleotide sequence ID" value="NZ_CP036278.1"/>
</dbReference>
<accession>A0A518AKE2</accession>
<dbReference type="InterPro" id="IPR013823">
    <property type="entry name" value="Ribosomal_bL12_C"/>
</dbReference>
<dbReference type="Gene3D" id="3.30.1390.10">
    <property type="match status" value="1"/>
</dbReference>